<name>A0A8J3ZLP5_9ACTN</name>
<accession>A0A8J3ZLP5</accession>
<dbReference type="EMBL" id="BOPG01000102">
    <property type="protein sequence ID" value="GIJ63801.1"/>
    <property type="molecule type" value="Genomic_DNA"/>
</dbReference>
<dbReference type="Proteomes" id="UP000612585">
    <property type="component" value="Unassembled WGS sequence"/>
</dbReference>
<feature type="region of interest" description="Disordered" evidence="1">
    <location>
        <begin position="1"/>
        <end position="71"/>
    </location>
</feature>
<comment type="caution">
    <text evidence="2">The sequence shown here is derived from an EMBL/GenBank/DDBJ whole genome shotgun (WGS) entry which is preliminary data.</text>
</comment>
<sequence>MLPMEAIEPTLPMDSTEPWEPIDSRESVDHSDKREEPVEDMSGLCGTPVARRPSAVPQATRPDAPGGRRAGRVAKVLTYDVGRMVDAAVP</sequence>
<evidence type="ECO:0000313" key="3">
    <source>
        <dbReference type="Proteomes" id="UP000612585"/>
    </source>
</evidence>
<dbReference type="AlphaFoldDB" id="A0A8J3ZLP5"/>
<feature type="compositionally biased region" description="Basic and acidic residues" evidence="1">
    <location>
        <begin position="22"/>
        <end position="36"/>
    </location>
</feature>
<gene>
    <name evidence="2" type="ORF">Vau01_113170</name>
</gene>
<evidence type="ECO:0000256" key="1">
    <source>
        <dbReference type="SAM" id="MobiDB-lite"/>
    </source>
</evidence>
<organism evidence="2 3">
    <name type="scientific">Virgisporangium aurantiacum</name>
    <dbReference type="NCBI Taxonomy" id="175570"/>
    <lineage>
        <taxon>Bacteria</taxon>
        <taxon>Bacillati</taxon>
        <taxon>Actinomycetota</taxon>
        <taxon>Actinomycetes</taxon>
        <taxon>Micromonosporales</taxon>
        <taxon>Micromonosporaceae</taxon>
        <taxon>Virgisporangium</taxon>
    </lineage>
</organism>
<keyword evidence="3" id="KW-1185">Reference proteome</keyword>
<protein>
    <submittedName>
        <fullName evidence="2">Uncharacterized protein</fullName>
    </submittedName>
</protein>
<proteinExistence type="predicted"/>
<reference evidence="2" key="1">
    <citation type="submission" date="2021-01" db="EMBL/GenBank/DDBJ databases">
        <title>Whole genome shotgun sequence of Virgisporangium aurantiacum NBRC 16421.</title>
        <authorList>
            <person name="Komaki H."/>
            <person name="Tamura T."/>
        </authorList>
    </citation>
    <scope>NUCLEOTIDE SEQUENCE</scope>
    <source>
        <strain evidence="2">NBRC 16421</strain>
    </source>
</reference>
<evidence type="ECO:0000313" key="2">
    <source>
        <dbReference type="EMBL" id="GIJ63801.1"/>
    </source>
</evidence>